<dbReference type="OrthoDB" id="4991875at2759"/>
<dbReference type="EMBL" id="CAJVPD010000177">
    <property type="protein sequence ID" value="CAG8362839.1"/>
    <property type="molecule type" value="Genomic_DNA"/>
</dbReference>
<organism evidence="1 2">
    <name type="scientific">Penicillium salamii</name>
    <dbReference type="NCBI Taxonomy" id="1612424"/>
    <lineage>
        <taxon>Eukaryota</taxon>
        <taxon>Fungi</taxon>
        <taxon>Dikarya</taxon>
        <taxon>Ascomycota</taxon>
        <taxon>Pezizomycotina</taxon>
        <taxon>Eurotiomycetes</taxon>
        <taxon>Eurotiomycetidae</taxon>
        <taxon>Eurotiales</taxon>
        <taxon>Aspergillaceae</taxon>
        <taxon>Penicillium</taxon>
    </lineage>
</organism>
<accession>A0A9W4NFE0</accession>
<dbReference type="AlphaFoldDB" id="A0A9W4NFE0"/>
<name>A0A9W4NFE0_9EURO</name>
<sequence length="232" mass="23974">MLGKVFFGNFLSPSLNCSSLLYCQFFPAKMQLTSFLVATLATLVTAAEQSTTRPYFGAGFDWASKLPYPTSTAASVVGITSHLTTYEISCMTGAPKSRCDIDSPWTLIQGSTTFSFTGKYTAATTARVGTVTIDQEHKCSFTSTSQSASCSFEYEVTGSQSGTTYSTATSTSTSSLPTGSITYYSLPITAGISKLTSAKTTSTTGGAAPTAKAIITGAPLGAAAAVAIAAMI</sequence>
<evidence type="ECO:0000313" key="2">
    <source>
        <dbReference type="Proteomes" id="UP001152592"/>
    </source>
</evidence>
<reference evidence="1" key="1">
    <citation type="submission" date="2021-07" db="EMBL/GenBank/DDBJ databases">
        <authorList>
            <person name="Branca A.L. A."/>
        </authorList>
    </citation>
    <scope>NUCLEOTIDE SEQUENCE</scope>
</reference>
<proteinExistence type="predicted"/>
<comment type="caution">
    <text evidence="1">The sequence shown here is derived from an EMBL/GenBank/DDBJ whole genome shotgun (WGS) entry which is preliminary data.</text>
</comment>
<evidence type="ECO:0000313" key="1">
    <source>
        <dbReference type="EMBL" id="CAG8362839.1"/>
    </source>
</evidence>
<protein>
    <submittedName>
        <fullName evidence="1">Uncharacterized protein</fullName>
    </submittedName>
</protein>
<dbReference type="Proteomes" id="UP001152592">
    <property type="component" value="Unassembled WGS sequence"/>
</dbReference>
<gene>
    <name evidence="1" type="ORF">PSALAMII_LOCUS3821</name>
</gene>